<dbReference type="InterPro" id="IPR038363">
    <property type="entry name" value="LepA_C_sf"/>
</dbReference>
<evidence type="ECO:0000256" key="2">
    <source>
        <dbReference type="ARBA" id="ARBA00022741"/>
    </source>
</evidence>
<dbReference type="Gene3D" id="3.30.70.2570">
    <property type="entry name" value="Elongation factor 4, C-terminal domain"/>
    <property type="match status" value="1"/>
</dbReference>
<proteinExistence type="inferred from homology"/>
<dbReference type="InterPro" id="IPR013842">
    <property type="entry name" value="LepA_CTD"/>
</dbReference>
<accession>A0A7S3JRK6</accession>
<evidence type="ECO:0000259" key="8">
    <source>
        <dbReference type="PROSITE" id="PS51722"/>
    </source>
</evidence>
<dbReference type="InterPro" id="IPR035647">
    <property type="entry name" value="EFG_III/V"/>
</dbReference>
<keyword evidence="6" id="KW-0342">GTP-binding</keyword>
<dbReference type="InterPro" id="IPR000795">
    <property type="entry name" value="T_Tr_GTP-bd_dom"/>
</dbReference>
<dbReference type="AlphaFoldDB" id="A0A7S3JRK6"/>
<dbReference type="Gene3D" id="3.40.50.300">
    <property type="entry name" value="P-loop containing nucleotide triphosphate hydrolases"/>
    <property type="match status" value="1"/>
</dbReference>
<dbReference type="Gene3D" id="2.40.30.10">
    <property type="entry name" value="Translation factors"/>
    <property type="match status" value="1"/>
</dbReference>
<gene>
    <name evidence="9" type="ORF">ALAG00032_LOCUS1722</name>
</gene>
<keyword evidence="3" id="KW-0999">Mitochondrion inner membrane</keyword>
<dbReference type="EMBL" id="HBIJ01002529">
    <property type="protein sequence ID" value="CAE0360990.1"/>
    <property type="molecule type" value="Transcribed_RNA"/>
</dbReference>
<dbReference type="Pfam" id="PF00679">
    <property type="entry name" value="EFG_C"/>
    <property type="match status" value="1"/>
</dbReference>
<reference evidence="9" key="1">
    <citation type="submission" date="2021-01" db="EMBL/GenBank/DDBJ databases">
        <authorList>
            <person name="Corre E."/>
            <person name="Pelletier E."/>
            <person name="Niang G."/>
            <person name="Scheremetjew M."/>
            <person name="Finn R."/>
            <person name="Kale V."/>
            <person name="Holt S."/>
            <person name="Cochrane G."/>
            <person name="Meng A."/>
            <person name="Brown T."/>
            <person name="Cohen L."/>
        </authorList>
    </citation>
    <scope>NUCLEOTIDE SEQUENCE</scope>
    <source>
        <strain evidence="9">CCMP1510</strain>
    </source>
</reference>
<dbReference type="GO" id="GO:0005739">
    <property type="term" value="C:mitochondrion"/>
    <property type="evidence" value="ECO:0007669"/>
    <property type="project" value="TreeGrafter"/>
</dbReference>
<evidence type="ECO:0000256" key="7">
    <source>
        <dbReference type="ARBA" id="ARBA00023136"/>
    </source>
</evidence>
<dbReference type="Pfam" id="PF00009">
    <property type="entry name" value="GTP_EFTU"/>
    <property type="match status" value="1"/>
</dbReference>
<dbReference type="GO" id="GO:0003924">
    <property type="term" value="F:GTPase activity"/>
    <property type="evidence" value="ECO:0007669"/>
    <property type="project" value="InterPro"/>
</dbReference>
<evidence type="ECO:0000256" key="1">
    <source>
        <dbReference type="ARBA" id="ARBA00005454"/>
    </source>
</evidence>
<sequence>MLSFCVVVARRNGHFLLRRNLTTSNLLPLLQTVPRERMLTFSVIAHVDHGKSSLSQRLLEKQGNISPVLDNGVSQEALDTLSVERERGITVKAVTATMAVEYKSETWLVNLTDTPGHVDFQNEVIRSLAACDVALLLVDAAQGIQAQTLSTARAAESAGVPLLAACSKCDLNTARPEEVALELCELGLIDDPDSVLFLSAKTGLGLDQVLPKVIEQFLRSFNNGRKNKESSSLEENVLRVRIIDSKYDERRGVISVIQVIDGILREKARVSIFSASQSSQATYLIQEVGLLTPAPLRTNSLPSGAVGYVICGLRDVRAAAIGDTLFEVGTIVQPLEKNLRPSRPGLYASVFPPDGALFEDMARAVDRLALNDPAVTVTREPPRPVLGLGLRCGFLGILHMDVFRQRLADEFQEDVLFCAPTVPYRAAPLSVQIDKDNMIIDNTVEKEDIFLNIETLEKWPTEEITSKKLCILEPVVDLVVFVPQQFLGSALQVLEATRGMQMQQVDASQYNSVLHCRAPWAAVVEGLGEKLAQATQGYASLQVADQPRWRRNDRLVKLDIAINTEIIPALSVVVDRDDALHKGRQVAELLKSNISRQQFEVVIQARLHTKNLAKERLAPVRKDVLTTKAGKTVGGGDVTRKKKVLEKQKAGKKRAKTVARGVQLDQETFWKVLGMPSTAGNSSKDN</sequence>
<name>A0A7S3JRK6_9STRA</name>
<comment type="similarity">
    <text evidence="1">Belongs to the TRAFAC class translation factor GTPase superfamily. Classic translation factor GTPase family. LepA subfamily.</text>
</comment>
<keyword evidence="5" id="KW-0496">Mitochondrion</keyword>
<keyword evidence="4" id="KW-0378">Hydrolase</keyword>
<protein>
    <recommendedName>
        <fullName evidence="8">Tr-type G domain-containing protein</fullName>
    </recommendedName>
</protein>
<dbReference type="GO" id="GO:0097177">
    <property type="term" value="F:mitochondrial ribosome binding"/>
    <property type="evidence" value="ECO:0007669"/>
    <property type="project" value="TreeGrafter"/>
</dbReference>
<dbReference type="InterPro" id="IPR000640">
    <property type="entry name" value="EFG_V-like"/>
</dbReference>
<dbReference type="Gene3D" id="3.30.70.240">
    <property type="match status" value="1"/>
</dbReference>
<evidence type="ECO:0000256" key="4">
    <source>
        <dbReference type="ARBA" id="ARBA00022801"/>
    </source>
</evidence>
<dbReference type="SUPFAM" id="SSF52540">
    <property type="entry name" value="P-loop containing nucleoside triphosphate hydrolases"/>
    <property type="match status" value="1"/>
</dbReference>
<feature type="domain" description="Tr-type G" evidence="8">
    <location>
        <begin position="36"/>
        <end position="221"/>
    </location>
</feature>
<keyword evidence="2" id="KW-0547">Nucleotide-binding</keyword>
<dbReference type="PANTHER" id="PTHR43512:SF7">
    <property type="entry name" value="TRANSLATION FACTOR GUF1, MITOCHONDRIAL"/>
    <property type="match status" value="1"/>
</dbReference>
<dbReference type="PROSITE" id="PS51722">
    <property type="entry name" value="G_TR_2"/>
    <property type="match status" value="1"/>
</dbReference>
<dbReference type="GO" id="GO:0045727">
    <property type="term" value="P:positive regulation of translation"/>
    <property type="evidence" value="ECO:0007669"/>
    <property type="project" value="TreeGrafter"/>
</dbReference>
<evidence type="ECO:0000313" key="9">
    <source>
        <dbReference type="EMBL" id="CAE0360990.1"/>
    </source>
</evidence>
<dbReference type="Pfam" id="PF06421">
    <property type="entry name" value="LepA_C"/>
    <property type="match status" value="1"/>
</dbReference>
<evidence type="ECO:0000256" key="6">
    <source>
        <dbReference type="ARBA" id="ARBA00023134"/>
    </source>
</evidence>
<dbReference type="PRINTS" id="PR00315">
    <property type="entry name" value="ELONGATNFCT"/>
</dbReference>
<dbReference type="SUPFAM" id="SSF54980">
    <property type="entry name" value="EF-G C-terminal domain-like"/>
    <property type="match status" value="2"/>
</dbReference>
<dbReference type="InterPro" id="IPR027417">
    <property type="entry name" value="P-loop_NTPase"/>
</dbReference>
<evidence type="ECO:0000256" key="3">
    <source>
        <dbReference type="ARBA" id="ARBA00022792"/>
    </source>
</evidence>
<dbReference type="InterPro" id="IPR006297">
    <property type="entry name" value="EF-4"/>
</dbReference>
<evidence type="ECO:0000256" key="5">
    <source>
        <dbReference type="ARBA" id="ARBA00023128"/>
    </source>
</evidence>
<keyword evidence="7" id="KW-0472">Membrane</keyword>
<dbReference type="Gene3D" id="3.30.70.870">
    <property type="entry name" value="Elongation Factor G (Translational Gtpase), domain 3"/>
    <property type="match status" value="1"/>
</dbReference>
<dbReference type="PANTHER" id="PTHR43512">
    <property type="entry name" value="TRANSLATION FACTOR GUF1-RELATED"/>
    <property type="match status" value="1"/>
</dbReference>
<dbReference type="NCBIfam" id="TIGR00231">
    <property type="entry name" value="small_GTP"/>
    <property type="match status" value="1"/>
</dbReference>
<dbReference type="InterPro" id="IPR005225">
    <property type="entry name" value="Small_GTP-bd"/>
</dbReference>
<dbReference type="FunFam" id="2.40.30.10:FF:000015">
    <property type="entry name" value="Translation factor GUF1, mitochondrial"/>
    <property type="match status" value="1"/>
</dbReference>
<organism evidence="9">
    <name type="scientific">Aureoumbra lagunensis</name>
    <dbReference type="NCBI Taxonomy" id="44058"/>
    <lineage>
        <taxon>Eukaryota</taxon>
        <taxon>Sar</taxon>
        <taxon>Stramenopiles</taxon>
        <taxon>Ochrophyta</taxon>
        <taxon>Pelagophyceae</taxon>
        <taxon>Pelagomonadales</taxon>
        <taxon>Aureoumbra</taxon>
    </lineage>
</organism>
<dbReference type="GO" id="GO:0005525">
    <property type="term" value="F:GTP binding"/>
    <property type="evidence" value="ECO:0007669"/>
    <property type="project" value="UniProtKB-KW"/>
</dbReference>